<protein>
    <recommendedName>
        <fullName evidence="4">Ketoreductase domain-containing protein</fullName>
    </recommendedName>
</protein>
<sequence length="277" mass="29854">MASPRRPVVIVTGASKGIGLAVTRILLQKFNAIVIGLSRSQPPDKFSADSFFFVECDITDETALTNAIERVKSTHQHIDGLVLSAGTLHPLCRIADTTPLSEWKTHFDLAFFSLVTAVKAALPALRNSDLGGKIIFLSSGAAIKGTAGWGPYNASKAAMNSLCRTLAEEEPLVVSVAVRPGMVDTDVSERVCETTQAFIRPQMQACLRATGESHMDKASYDLFIGAYNEGKLIRPEDCGHVVASLALNAPQSLSGEFLSWDSDVCKPFRKEEGVPQM</sequence>
<dbReference type="InterPro" id="IPR020904">
    <property type="entry name" value="Sc_DH/Rdtase_CS"/>
</dbReference>
<dbReference type="InterPro" id="IPR036291">
    <property type="entry name" value="NAD(P)-bd_dom_sf"/>
</dbReference>
<dbReference type="GO" id="GO:0016616">
    <property type="term" value="F:oxidoreductase activity, acting on the CH-OH group of donors, NAD or NADP as acceptor"/>
    <property type="evidence" value="ECO:0007669"/>
    <property type="project" value="UniProtKB-ARBA"/>
</dbReference>
<dbReference type="OrthoDB" id="9876299at2759"/>
<keyword evidence="6" id="KW-1185">Reference proteome</keyword>
<dbReference type="EMBL" id="KZ301977">
    <property type="protein sequence ID" value="PFH52795.1"/>
    <property type="molecule type" value="Genomic_DNA"/>
</dbReference>
<dbReference type="PANTHER" id="PTHR43008">
    <property type="entry name" value="BENZIL REDUCTASE"/>
    <property type="match status" value="1"/>
</dbReference>
<feature type="domain" description="Ketoreductase" evidence="4">
    <location>
        <begin position="7"/>
        <end position="186"/>
    </location>
</feature>
<dbReference type="InterPro" id="IPR057326">
    <property type="entry name" value="KR_dom"/>
</dbReference>
<dbReference type="STRING" id="703135.A0A2A9NP87"/>
<evidence type="ECO:0000256" key="2">
    <source>
        <dbReference type="ARBA" id="ARBA00022857"/>
    </source>
</evidence>
<dbReference type="SUPFAM" id="SSF51735">
    <property type="entry name" value="NAD(P)-binding Rossmann-fold domains"/>
    <property type="match status" value="1"/>
</dbReference>
<dbReference type="PROSITE" id="PS00061">
    <property type="entry name" value="ADH_SHORT"/>
    <property type="match status" value="1"/>
</dbReference>
<dbReference type="AlphaFoldDB" id="A0A2A9NP87"/>
<dbReference type="InterPro" id="IPR002347">
    <property type="entry name" value="SDR_fam"/>
</dbReference>
<reference evidence="5 6" key="1">
    <citation type="submission" date="2014-02" db="EMBL/GenBank/DDBJ databases">
        <title>Transposable element dynamics among asymbiotic and ectomycorrhizal Amanita fungi.</title>
        <authorList>
            <consortium name="DOE Joint Genome Institute"/>
            <person name="Hess J."/>
            <person name="Skrede I."/>
            <person name="Wolfe B."/>
            <person name="LaButti K."/>
            <person name="Ohm R.A."/>
            <person name="Grigoriev I.V."/>
            <person name="Pringle A."/>
        </authorList>
    </citation>
    <scope>NUCLEOTIDE SEQUENCE [LARGE SCALE GENOMIC DNA]</scope>
    <source>
        <strain evidence="5 6">SKay4041</strain>
    </source>
</reference>
<dbReference type="PANTHER" id="PTHR43008:SF8">
    <property type="entry name" value="BENZIL REDUCTASE ((S)-BENZOIN FORMING) IRC24"/>
    <property type="match status" value="1"/>
</dbReference>
<evidence type="ECO:0000256" key="3">
    <source>
        <dbReference type="ARBA" id="ARBA00023002"/>
    </source>
</evidence>
<evidence type="ECO:0000313" key="6">
    <source>
        <dbReference type="Proteomes" id="UP000242287"/>
    </source>
</evidence>
<name>A0A2A9NP87_9AGAR</name>
<gene>
    <name evidence="5" type="ORF">AMATHDRAFT_188943</name>
</gene>
<proteinExistence type="inferred from homology"/>
<evidence type="ECO:0000313" key="5">
    <source>
        <dbReference type="EMBL" id="PFH52795.1"/>
    </source>
</evidence>
<dbReference type="Pfam" id="PF00106">
    <property type="entry name" value="adh_short"/>
    <property type="match status" value="1"/>
</dbReference>
<evidence type="ECO:0000259" key="4">
    <source>
        <dbReference type="SMART" id="SM00822"/>
    </source>
</evidence>
<accession>A0A2A9NP87</accession>
<dbReference type="GO" id="GO:0050664">
    <property type="term" value="F:oxidoreductase activity, acting on NAD(P)H, oxygen as acceptor"/>
    <property type="evidence" value="ECO:0007669"/>
    <property type="project" value="TreeGrafter"/>
</dbReference>
<comment type="similarity">
    <text evidence="1">Belongs to the short-chain dehydrogenases/reductases (SDR) family.</text>
</comment>
<dbReference type="PRINTS" id="PR00081">
    <property type="entry name" value="GDHRDH"/>
</dbReference>
<evidence type="ECO:0000256" key="1">
    <source>
        <dbReference type="ARBA" id="ARBA00006484"/>
    </source>
</evidence>
<keyword evidence="3" id="KW-0560">Oxidoreductase</keyword>
<dbReference type="Gene3D" id="3.40.50.720">
    <property type="entry name" value="NAD(P)-binding Rossmann-like Domain"/>
    <property type="match status" value="1"/>
</dbReference>
<dbReference type="Proteomes" id="UP000242287">
    <property type="component" value="Unassembled WGS sequence"/>
</dbReference>
<keyword evidence="2" id="KW-0521">NADP</keyword>
<organism evidence="5 6">
    <name type="scientific">Amanita thiersii Skay4041</name>
    <dbReference type="NCBI Taxonomy" id="703135"/>
    <lineage>
        <taxon>Eukaryota</taxon>
        <taxon>Fungi</taxon>
        <taxon>Dikarya</taxon>
        <taxon>Basidiomycota</taxon>
        <taxon>Agaricomycotina</taxon>
        <taxon>Agaricomycetes</taxon>
        <taxon>Agaricomycetidae</taxon>
        <taxon>Agaricales</taxon>
        <taxon>Pluteineae</taxon>
        <taxon>Amanitaceae</taxon>
        <taxon>Amanita</taxon>
    </lineage>
</organism>
<dbReference type="SMART" id="SM00822">
    <property type="entry name" value="PKS_KR"/>
    <property type="match status" value="1"/>
</dbReference>